<dbReference type="InterPro" id="IPR001611">
    <property type="entry name" value="Leu-rich_rpt"/>
</dbReference>
<dbReference type="PANTHER" id="PTHR48009:SF7">
    <property type="entry name" value="LEUCINE-RICH REPEAT (LRR) FAMILY PROTEIN"/>
    <property type="match status" value="1"/>
</dbReference>
<dbReference type="InterPro" id="IPR053213">
    <property type="entry name" value="RLP29"/>
</dbReference>
<evidence type="ECO:0000256" key="1">
    <source>
        <dbReference type="ARBA" id="ARBA00022614"/>
    </source>
</evidence>
<evidence type="ECO:0000256" key="3">
    <source>
        <dbReference type="SAM" id="SignalP"/>
    </source>
</evidence>
<organism evidence="4 5">
    <name type="scientific">Stylosanthes scabra</name>
    <dbReference type="NCBI Taxonomy" id="79078"/>
    <lineage>
        <taxon>Eukaryota</taxon>
        <taxon>Viridiplantae</taxon>
        <taxon>Streptophyta</taxon>
        <taxon>Embryophyta</taxon>
        <taxon>Tracheophyta</taxon>
        <taxon>Spermatophyta</taxon>
        <taxon>Magnoliopsida</taxon>
        <taxon>eudicotyledons</taxon>
        <taxon>Gunneridae</taxon>
        <taxon>Pentapetalae</taxon>
        <taxon>rosids</taxon>
        <taxon>fabids</taxon>
        <taxon>Fabales</taxon>
        <taxon>Fabaceae</taxon>
        <taxon>Papilionoideae</taxon>
        <taxon>50 kb inversion clade</taxon>
        <taxon>dalbergioids sensu lato</taxon>
        <taxon>Dalbergieae</taxon>
        <taxon>Pterocarpus clade</taxon>
        <taxon>Stylosanthes</taxon>
    </lineage>
</organism>
<evidence type="ECO:0000313" key="4">
    <source>
        <dbReference type="EMBL" id="MED6114611.1"/>
    </source>
</evidence>
<dbReference type="InterPro" id="IPR003591">
    <property type="entry name" value="Leu-rich_rpt_typical-subtyp"/>
</dbReference>
<name>A0ABU6QSI1_9FABA</name>
<accession>A0ABU6QSI1</accession>
<dbReference type="PANTHER" id="PTHR48009">
    <property type="entry name" value="LEUCINE-RICH REPEAT (LRR) FAMILY PROTEIN"/>
    <property type="match status" value="1"/>
</dbReference>
<evidence type="ECO:0000313" key="5">
    <source>
        <dbReference type="Proteomes" id="UP001341840"/>
    </source>
</evidence>
<dbReference type="Pfam" id="PF13855">
    <property type="entry name" value="LRR_8"/>
    <property type="match status" value="2"/>
</dbReference>
<dbReference type="Gene3D" id="3.80.10.10">
    <property type="entry name" value="Ribonuclease Inhibitor"/>
    <property type="match status" value="3"/>
</dbReference>
<dbReference type="Proteomes" id="UP001341840">
    <property type="component" value="Unassembled WGS sequence"/>
</dbReference>
<feature type="signal peptide" evidence="3">
    <location>
        <begin position="1"/>
        <end position="26"/>
    </location>
</feature>
<dbReference type="EMBL" id="JASCZI010001245">
    <property type="protein sequence ID" value="MED6114611.1"/>
    <property type="molecule type" value="Genomic_DNA"/>
</dbReference>
<gene>
    <name evidence="4" type="ORF">PIB30_081986</name>
</gene>
<keyword evidence="2" id="KW-0677">Repeat</keyword>
<evidence type="ECO:0000256" key="2">
    <source>
        <dbReference type="ARBA" id="ARBA00022737"/>
    </source>
</evidence>
<feature type="chain" id="PRO_5046237211" description="Leucine-rich repeat-containing N-terminal plant-type domain-containing protein" evidence="3">
    <location>
        <begin position="27"/>
        <end position="430"/>
    </location>
</feature>
<comment type="caution">
    <text evidence="4">The sequence shown here is derived from an EMBL/GenBank/DDBJ whole genome shotgun (WGS) entry which is preliminary data.</text>
</comment>
<keyword evidence="3" id="KW-0732">Signal</keyword>
<keyword evidence="1" id="KW-0433">Leucine-rich repeat</keyword>
<dbReference type="SMART" id="SM00369">
    <property type="entry name" value="LRR_TYP"/>
    <property type="match status" value="5"/>
</dbReference>
<evidence type="ECO:0008006" key="6">
    <source>
        <dbReference type="Google" id="ProtNLM"/>
    </source>
</evidence>
<dbReference type="Pfam" id="PF00560">
    <property type="entry name" value="LRR_1"/>
    <property type="match status" value="2"/>
</dbReference>
<proteinExistence type="predicted"/>
<protein>
    <recommendedName>
        <fullName evidence="6">Leucine-rich repeat-containing N-terminal plant-type domain-containing protein</fullName>
    </recommendedName>
</protein>
<sequence length="430" mass="47648">MVSLTLSFPHLHLFLIISGLGVLSTAESKTHWGDAQVLKELKNNIDPSSLTPGSCVSSWNFTVDPCDNLFTEKFNCGFRCDSVVSGLSRVTELSLDQAGYSGSLSTIFWNLPYLETLDVSNNYFSGQIPDSFSNLTRLSRLALSRNSFSGEIPSSLGSLSMLEELYLDNNNLEGTMPESFNNGLKSLKRVEIQFNNLNGELPKNFNILENLNYLDLSDNAITGALPVALPEFLVQISMRNNSLSGYLQPESFANLKYLQVLDLSYNNFTGSVPFFLFQLPSLEQLTLSFNKFSSINLALRYALDYLQSELIAVDLSNNEIEGFLPMFLALMPKLSSLSMENNKLSGMIPTQFALKTVLPESGVSPFERLLLGGNYLFGGIPSPLMALKPGSANVTLVGNCLYRCPLIFFFCQGGKQRSYDECKRFGHFIP</sequence>
<dbReference type="SUPFAM" id="SSF52058">
    <property type="entry name" value="L domain-like"/>
    <property type="match status" value="1"/>
</dbReference>
<dbReference type="InterPro" id="IPR032675">
    <property type="entry name" value="LRR_dom_sf"/>
</dbReference>
<reference evidence="4 5" key="1">
    <citation type="journal article" date="2023" name="Plants (Basel)">
        <title>Bridging the Gap: Combining Genomics and Transcriptomics Approaches to Understand Stylosanthes scabra, an Orphan Legume from the Brazilian Caatinga.</title>
        <authorList>
            <person name="Ferreira-Neto J.R.C."/>
            <person name="da Silva M.D."/>
            <person name="Binneck E."/>
            <person name="de Melo N.F."/>
            <person name="da Silva R.H."/>
            <person name="de Melo A.L.T.M."/>
            <person name="Pandolfi V."/>
            <person name="Bustamante F.O."/>
            <person name="Brasileiro-Vidal A.C."/>
            <person name="Benko-Iseppon A.M."/>
        </authorList>
    </citation>
    <scope>NUCLEOTIDE SEQUENCE [LARGE SCALE GENOMIC DNA]</scope>
    <source>
        <tissue evidence="4">Leaves</tissue>
    </source>
</reference>
<keyword evidence="5" id="KW-1185">Reference proteome</keyword>